<protein>
    <recommendedName>
        <fullName evidence="3">4Fe4S-binding SPASM domain-containing protein</fullName>
    </recommendedName>
</protein>
<evidence type="ECO:0000313" key="1">
    <source>
        <dbReference type="EMBL" id="OHA26519.1"/>
    </source>
</evidence>
<dbReference type="STRING" id="1802312.A3C06_03000"/>
<reference evidence="1 2" key="1">
    <citation type="journal article" date="2016" name="Nat. Commun.">
        <title>Thousands of microbial genomes shed light on interconnected biogeochemical processes in an aquifer system.</title>
        <authorList>
            <person name="Anantharaman K."/>
            <person name="Brown C.T."/>
            <person name="Hug L.A."/>
            <person name="Sharon I."/>
            <person name="Castelle C.J."/>
            <person name="Probst A.J."/>
            <person name="Thomas B.C."/>
            <person name="Singh A."/>
            <person name="Wilkins M.J."/>
            <person name="Karaoz U."/>
            <person name="Brodie E.L."/>
            <person name="Williams K.H."/>
            <person name="Hubbard S.S."/>
            <person name="Banfield J.F."/>
        </authorList>
    </citation>
    <scope>NUCLEOTIDE SEQUENCE [LARGE SCALE GENOMIC DNA]</scope>
</reference>
<dbReference type="InterPro" id="IPR013785">
    <property type="entry name" value="Aldolase_TIM"/>
</dbReference>
<dbReference type="AlphaFoldDB" id="A0A1G2MTG5"/>
<evidence type="ECO:0000313" key="2">
    <source>
        <dbReference type="Proteomes" id="UP000177565"/>
    </source>
</evidence>
<comment type="caution">
    <text evidence="1">The sequence shown here is derived from an EMBL/GenBank/DDBJ whole genome shotgun (WGS) entry which is preliminary data.</text>
</comment>
<evidence type="ECO:0008006" key="3">
    <source>
        <dbReference type="Google" id="ProtNLM"/>
    </source>
</evidence>
<organism evidence="1 2">
    <name type="scientific">Candidatus Taylorbacteria bacterium RIFCSPHIGHO2_02_FULL_46_13</name>
    <dbReference type="NCBI Taxonomy" id="1802312"/>
    <lineage>
        <taxon>Bacteria</taxon>
        <taxon>Candidatus Tayloriibacteriota</taxon>
    </lineage>
</organism>
<proteinExistence type="predicted"/>
<accession>A0A1G2MTG5</accession>
<dbReference type="Gene3D" id="3.20.20.70">
    <property type="entry name" value="Aldolase class I"/>
    <property type="match status" value="1"/>
</dbReference>
<name>A0A1G2MTG5_9BACT</name>
<dbReference type="EMBL" id="MHRQ01000020">
    <property type="protein sequence ID" value="OHA26519.1"/>
    <property type="molecule type" value="Genomic_DNA"/>
</dbReference>
<gene>
    <name evidence="1" type="ORF">A3C06_03000</name>
</gene>
<sequence>MDSVADTPQEPAETMSHDIFPCVAYNGDVVLLSPEFLLSETGSYRTFAVGNVLRESLKQIINRGKNSTYVSDFTEGVRECAVTCDYFDCCRGGQASNKFFELGTTKGTETTYCKNSEQRLVRAILNNI</sequence>
<dbReference type="Proteomes" id="UP000177565">
    <property type="component" value="Unassembled WGS sequence"/>
</dbReference>